<dbReference type="InterPro" id="IPR002871">
    <property type="entry name" value="NIF_FeS_clus_asmbl_NifU_N"/>
</dbReference>
<dbReference type="GO" id="GO:0005506">
    <property type="term" value="F:iron ion binding"/>
    <property type="evidence" value="ECO:0007669"/>
    <property type="project" value="InterPro"/>
</dbReference>
<evidence type="ECO:0000259" key="1">
    <source>
        <dbReference type="Pfam" id="PF01592"/>
    </source>
</evidence>
<gene>
    <name evidence="2" type="ORF">PITCH_A520011</name>
</gene>
<dbReference type="Gene3D" id="3.90.1010.10">
    <property type="match status" value="1"/>
</dbReference>
<dbReference type="GO" id="GO:0051536">
    <property type="term" value="F:iron-sulfur cluster binding"/>
    <property type="evidence" value="ECO:0007669"/>
    <property type="project" value="InterPro"/>
</dbReference>
<sequence length="145" mass="15747">MKDDLYADPIITWAKDKTHERPLSNADISVRLSNPLCGDMVTIEIKCKGNSIVKIAHQVRGCLLCKASAAHLASLAAGLDAHGLKEIYDALKEALKSSDDDHPFPPDYTMFAPVRAHKSRHSCVLLPYEAAIKALAAQGVENDPT</sequence>
<accession>A0A445N0N6</accession>
<dbReference type="SUPFAM" id="SSF82649">
    <property type="entry name" value="SufE/NifU"/>
    <property type="match status" value="1"/>
</dbReference>
<dbReference type="Pfam" id="PF01592">
    <property type="entry name" value="NifU_N"/>
    <property type="match status" value="1"/>
</dbReference>
<dbReference type="EMBL" id="OJIN01000195">
    <property type="protein sequence ID" value="SPD75306.1"/>
    <property type="molecule type" value="Genomic_DNA"/>
</dbReference>
<name>A0A445N0N6_9BACT</name>
<dbReference type="CDD" id="cd06664">
    <property type="entry name" value="IscU_like"/>
    <property type="match status" value="1"/>
</dbReference>
<proteinExistence type="predicted"/>
<protein>
    <submittedName>
        <fullName evidence="2">Fe-S cluster formation NifU-like protein</fullName>
    </submittedName>
</protein>
<evidence type="ECO:0000313" key="2">
    <source>
        <dbReference type="EMBL" id="SPD75306.1"/>
    </source>
</evidence>
<dbReference type="GO" id="GO:0016226">
    <property type="term" value="P:iron-sulfur cluster assembly"/>
    <property type="evidence" value="ECO:0007669"/>
    <property type="project" value="InterPro"/>
</dbReference>
<organism evidence="2">
    <name type="scientific">uncultured Desulfobacterium sp</name>
    <dbReference type="NCBI Taxonomy" id="201089"/>
    <lineage>
        <taxon>Bacteria</taxon>
        <taxon>Pseudomonadati</taxon>
        <taxon>Thermodesulfobacteriota</taxon>
        <taxon>Desulfobacteria</taxon>
        <taxon>Desulfobacterales</taxon>
        <taxon>Desulfobacteriaceae</taxon>
        <taxon>Desulfobacterium</taxon>
        <taxon>environmental samples</taxon>
    </lineage>
</organism>
<reference evidence="2" key="1">
    <citation type="submission" date="2018-01" db="EMBL/GenBank/DDBJ databases">
        <authorList>
            <person name="Regsiter A."/>
            <person name="William W."/>
        </authorList>
    </citation>
    <scope>NUCLEOTIDE SEQUENCE</scope>
    <source>
        <strain evidence="2">TRIP AH-1</strain>
    </source>
</reference>
<feature type="domain" description="NIF system FeS cluster assembly NifU N-terminal" evidence="1">
    <location>
        <begin position="6"/>
        <end position="83"/>
    </location>
</feature>
<dbReference type="AlphaFoldDB" id="A0A445N0N6"/>